<comment type="caution">
    <text evidence="3">The sequence shown here is derived from an EMBL/GenBank/DDBJ whole genome shotgun (WGS) entry which is preliminary data.</text>
</comment>
<dbReference type="PANTHER" id="PTHR34611">
    <property type="match status" value="1"/>
</dbReference>
<dbReference type="InterPro" id="IPR006842">
    <property type="entry name" value="Transposase_31"/>
</dbReference>
<feature type="region of interest" description="Disordered" evidence="1">
    <location>
        <begin position="318"/>
        <end position="341"/>
    </location>
</feature>
<dbReference type="EMBL" id="SPMZ01000028">
    <property type="protein sequence ID" value="NMQ19588.1"/>
    <property type="molecule type" value="Genomic_DNA"/>
</dbReference>
<feature type="compositionally biased region" description="Basic residues" evidence="1">
    <location>
        <begin position="276"/>
        <end position="291"/>
    </location>
</feature>
<name>A0ABX1TJM2_9GAMM</name>
<proteinExistence type="predicted"/>
<feature type="region of interest" description="Disordered" evidence="1">
    <location>
        <begin position="275"/>
        <end position="303"/>
    </location>
</feature>
<evidence type="ECO:0000259" key="2">
    <source>
        <dbReference type="Pfam" id="PF04754"/>
    </source>
</evidence>
<accession>A0ABX1TJM2</accession>
<gene>
    <name evidence="3" type="ORF">E4P82_10510</name>
</gene>
<sequence length="341" mass="38908">MTRSLEALGGPATLSAMSHDDDASYKTLFSAPEVVRDLILGFIPDDWLHGLDYRTLERVSGSYVTDDLRDRADDIVWRVQVGGEWVYLYILIEFQSTVDPFMAVRIMTYVGLLYQDLIKQKQVLPRRRLPPVLPIVLYNGDGKWTAETNVADLIPRTPGLLAKYVPHLEYLLIDENRYNVAELAAMRNLVAAAIRFERPENEASLMALIDVLNEWLAGNPELKRIFALWIRAMVLRHSRNRLVLPKVRDLKELKMTLTDRFDAWIREYEQKGLEKRPRKRSQKKVSKKASKKGLEKGLEKRPRAGRGLAVAAAIGAAVRPVAERRDSPTWHSDHGTARMLG</sequence>
<dbReference type="InterPro" id="IPR051699">
    <property type="entry name" value="Rpn/YhgA-like_nuclease"/>
</dbReference>
<keyword evidence="4" id="KW-1185">Reference proteome</keyword>
<evidence type="ECO:0000313" key="3">
    <source>
        <dbReference type="EMBL" id="NMQ19588.1"/>
    </source>
</evidence>
<protein>
    <submittedName>
        <fullName evidence="3">Transposase</fullName>
    </submittedName>
</protein>
<evidence type="ECO:0000313" key="4">
    <source>
        <dbReference type="Proteomes" id="UP000760480"/>
    </source>
</evidence>
<reference evidence="3 4" key="1">
    <citation type="submission" date="2019-03" db="EMBL/GenBank/DDBJ databases">
        <title>Metabolic reconstructions from genomes of highly enriched 'Candidatus Accumulibacter' and 'Candidatus Competibacter' bioreactor populations.</title>
        <authorList>
            <person name="Annavajhala M.K."/>
            <person name="Welles L."/>
            <person name="Abbas B."/>
            <person name="Sorokin D."/>
            <person name="Park H."/>
            <person name="Van Loosdrecht M."/>
            <person name="Chandran K."/>
        </authorList>
    </citation>
    <scope>NUCLEOTIDE SEQUENCE [LARGE SCALE GENOMIC DNA]</scope>
    <source>
        <strain evidence="3 4">SBR_G</strain>
    </source>
</reference>
<dbReference type="Proteomes" id="UP000760480">
    <property type="component" value="Unassembled WGS sequence"/>
</dbReference>
<feature type="compositionally biased region" description="Basic and acidic residues" evidence="1">
    <location>
        <begin position="321"/>
        <end position="341"/>
    </location>
</feature>
<evidence type="ECO:0000256" key="1">
    <source>
        <dbReference type="SAM" id="MobiDB-lite"/>
    </source>
</evidence>
<feature type="compositionally biased region" description="Basic and acidic residues" evidence="1">
    <location>
        <begin position="292"/>
        <end position="302"/>
    </location>
</feature>
<dbReference type="PANTHER" id="PTHR34611:SF2">
    <property type="entry name" value="INACTIVE RECOMBINATION-PROMOTING NUCLEASE-LIKE PROTEIN RPNE-RELATED"/>
    <property type="match status" value="1"/>
</dbReference>
<organism evidence="3 4">
    <name type="scientific">Candidatus Competibacter phosphatis</name>
    <dbReference type="NCBI Taxonomy" id="221280"/>
    <lineage>
        <taxon>Bacteria</taxon>
        <taxon>Pseudomonadati</taxon>
        <taxon>Pseudomonadota</taxon>
        <taxon>Gammaproteobacteria</taxon>
        <taxon>Candidatus Competibacteraceae</taxon>
        <taxon>Candidatus Competibacter</taxon>
    </lineage>
</organism>
<feature type="domain" description="Transposase (putative) YhgA-like" evidence="2">
    <location>
        <begin position="22"/>
        <end position="218"/>
    </location>
</feature>
<dbReference type="Pfam" id="PF04754">
    <property type="entry name" value="Transposase_31"/>
    <property type="match status" value="1"/>
</dbReference>